<dbReference type="Gene3D" id="3.40.50.300">
    <property type="entry name" value="P-loop containing nucleotide triphosphate hydrolases"/>
    <property type="match status" value="1"/>
</dbReference>
<evidence type="ECO:0000256" key="3">
    <source>
        <dbReference type="ARBA" id="ARBA00022840"/>
    </source>
</evidence>
<feature type="region of interest" description="Disordered" evidence="5">
    <location>
        <begin position="63"/>
        <end position="89"/>
    </location>
</feature>
<evidence type="ECO:0000313" key="7">
    <source>
        <dbReference type="EMBL" id="MEW9267866.1"/>
    </source>
</evidence>
<evidence type="ECO:0000256" key="2">
    <source>
        <dbReference type="ARBA" id="ARBA00022741"/>
    </source>
</evidence>
<dbReference type="InterPro" id="IPR003593">
    <property type="entry name" value="AAA+_ATPase"/>
</dbReference>
<protein>
    <submittedName>
        <fullName evidence="7">ATP-binding protein</fullName>
    </submittedName>
</protein>
<evidence type="ECO:0000256" key="1">
    <source>
        <dbReference type="ARBA" id="ARBA00006914"/>
    </source>
</evidence>
<feature type="compositionally biased region" description="Basic and acidic residues" evidence="5">
    <location>
        <begin position="78"/>
        <end position="89"/>
    </location>
</feature>
<keyword evidence="3 4" id="KW-0067">ATP-binding</keyword>
<gene>
    <name evidence="7" type="ORF">AB1207_24260</name>
</gene>
<dbReference type="InterPro" id="IPR003959">
    <property type="entry name" value="ATPase_AAA_core"/>
</dbReference>
<accession>A0ABV3PDZ8</accession>
<dbReference type="SMART" id="SM00382">
    <property type="entry name" value="AAA"/>
    <property type="match status" value="1"/>
</dbReference>
<proteinExistence type="inferred from homology"/>
<dbReference type="InterPro" id="IPR027417">
    <property type="entry name" value="P-loop_NTPase"/>
</dbReference>
<dbReference type="EMBL" id="JBFNQN010000029">
    <property type="protein sequence ID" value="MEW9267866.1"/>
    <property type="molecule type" value="Genomic_DNA"/>
</dbReference>
<dbReference type="Pfam" id="PF00004">
    <property type="entry name" value="AAA"/>
    <property type="match status" value="1"/>
</dbReference>
<evidence type="ECO:0000256" key="5">
    <source>
        <dbReference type="SAM" id="MobiDB-lite"/>
    </source>
</evidence>
<dbReference type="Proteomes" id="UP001555826">
    <property type="component" value="Unassembled WGS sequence"/>
</dbReference>
<evidence type="ECO:0000313" key="8">
    <source>
        <dbReference type="Proteomes" id="UP001555826"/>
    </source>
</evidence>
<dbReference type="SUPFAM" id="SSF52540">
    <property type="entry name" value="P-loop containing nucleoside triphosphate hydrolases"/>
    <property type="match status" value="1"/>
</dbReference>
<comment type="caution">
    <text evidence="7">The sequence shown here is derived from an EMBL/GenBank/DDBJ whole genome shotgun (WGS) entry which is preliminary data.</text>
</comment>
<dbReference type="RefSeq" id="WP_367641391.1">
    <property type="nucleotide sequence ID" value="NZ_JBFNQN010000029.1"/>
</dbReference>
<comment type="similarity">
    <text evidence="1 4">Belongs to the AAA ATPase family.</text>
</comment>
<dbReference type="CDD" id="cd19481">
    <property type="entry name" value="RecA-like_protease"/>
    <property type="match status" value="1"/>
</dbReference>
<dbReference type="InterPro" id="IPR050221">
    <property type="entry name" value="26S_Proteasome_ATPase"/>
</dbReference>
<dbReference type="GO" id="GO:0005524">
    <property type="term" value="F:ATP binding"/>
    <property type="evidence" value="ECO:0007669"/>
    <property type="project" value="UniProtKB-KW"/>
</dbReference>
<keyword evidence="8" id="KW-1185">Reference proteome</keyword>
<evidence type="ECO:0000256" key="4">
    <source>
        <dbReference type="RuleBase" id="RU003651"/>
    </source>
</evidence>
<reference evidence="7 8" key="1">
    <citation type="submission" date="2024-07" db="EMBL/GenBank/DDBJ databases">
        <authorList>
            <person name="Thanompreechachai J."/>
            <person name="Duangmal K."/>
        </authorList>
    </citation>
    <scope>NUCLEOTIDE SEQUENCE [LARGE SCALE GENOMIC DNA]</scope>
    <source>
        <strain evidence="7 8">KCTC 19886</strain>
    </source>
</reference>
<dbReference type="InterPro" id="IPR003960">
    <property type="entry name" value="ATPase_AAA_CS"/>
</dbReference>
<keyword evidence="2 4" id="KW-0547">Nucleotide-binding</keyword>
<dbReference type="PROSITE" id="PS00674">
    <property type="entry name" value="AAA"/>
    <property type="match status" value="1"/>
</dbReference>
<organism evidence="7 8">
    <name type="scientific">Kineococcus endophyticus</name>
    <dbReference type="NCBI Taxonomy" id="1181883"/>
    <lineage>
        <taxon>Bacteria</taxon>
        <taxon>Bacillati</taxon>
        <taxon>Actinomycetota</taxon>
        <taxon>Actinomycetes</taxon>
        <taxon>Kineosporiales</taxon>
        <taxon>Kineosporiaceae</taxon>
        <taxon>Kineococcus</taxon>
    </lineage>
</organism>
<feature type="domain" description="AAA+ ATPase" evidence="6">
    <location>
        <begin position="128"/>
        <end position="260"/>
    </location>
</feature>
<name>A0ABV3PDZ8_9ACTN</name>
<feature type="compositionally biased region" description="Polar residues" evidence="5">
    <location>
        <begin position="65"/>
        <end position="75"/>
    </location>
</feature>
<dbReference type="PANTHER" id="PTHR23073">
    <property type="entry name" value="26S PROTEASOME REGULATORY SUBUNIT"/>
    <property type="match status" value="1"/>
</dbReference>
<sequence length="339" mass="37575">MTFCEDEQDKRGQTMARSDLLLALVQSGAGGDDLAFRRAAEALIAEENAKKHGVLASQLAEALTRRQSPGSSVSPLSRHKESAGLFHESEPTSRIADLVLPAAVRQATSDVIEEHHRRDLLRSHGVEPRHRILLEGPPGSGKTTLAEAVATEIAVPLLTVRYEALIGSFLGETASRMDTLFAAVRVRPCVLFFDEFDAVAKERGDTHETGEIKRVVSSLLLQIDRLPSHVIVIAATNHAELLDRAVWRRMQVRLSLPKATREGKIELLRAWSARTGVQLGKSQRSIADRLHDASYAEVEDFAEDVRRRQILDGFDADPNAVTERLLRIWSNRARPTHDD</sequence>
<evidence type="ECO:0000259" key="6">
    <source>
        <dbReference type="SMART" id="SM00382"/>
    </source>
</evidence>